<sequence>MATEQMSRRIVNNPAHGVGQVHKDPADDRYRDLRRPRKLRFFVNGDRYFRGKKIYVTPNRYYNFNDLLNDLTGKLPSNLNLPYGVRQIFTPAGGRRIFDIEDLSDGQTYVCAGFEGFKMIKYGRAELEPWSMVRLVKICLYVHTFRPHHVDLRLLGPATVAYWNSRHKGPCGSRGGFCSSCATKPRQVKVVINSFPNVIAMIRVRMPTQILIFR</sequence>
<evidence type="ECO:0000313" key="3">
    <source>
        <dbReference type="EMBL" id="GFO00430.1"/>
    </source>
</evidence>
<dbReference type="SUPFAM" id="SSF89837">
    <property type="entry name" value="Doublecortin (DC)"/>
    <property type="match status" value="1"/>
</dbReference>
<dbReference type="SMART" id="SM00537">
    <property type="entry name" value="DCX"/>
    <property type="match status" value="1"/>
</dbReference>
<evidence type="ECO:0000313" key="4">
    <source>
        <dbReference type="Proteomes" id="UP000735302"/>
    </source>
</evidence>
<dbReference type="EMBL" id="BLXT01003087">
    <property type="protein sequence ID" value="GFO00430.1"/>
    <property type="molecule type" value="Genomic_DNA"/>
</dbReference>
<dbReference type="InterPro" id="IPR003533">
    <property type="entry name" value="Doublecortin_dom"/>
</dbReference>
<feature type="region of interest" description="Disordered" evidence="1">
    <location>
        <begin position="1"/>
        <end position="26"/>
    </location>
</feature>
<gene>
    <name evidence="3" type="ORF">PoB_002693500</name>
</gene>
<dbReference type="Gene3D" id="3.10.20.230">
    <property type="entry name" value="Doublecortin domain"/>
    <property type="match status" value="1"/>
</dbReference>
<dbReference type="PROSITE" id="PS50309">
    <property type="entry name" value="DC"/>
    <property type="match status" value="1"/>
</dbReference>
<keyword evidence="4" id="KW-1185">Reference proteome</keyword>
<evidence type="ECO:0000259" key="2">
    <source>
        <dbReference type="PROSITE" id="PS50309"/>
    </source>
</evidence>
<keyword evidence="3" id="KW-0808">Transferase</keyword>
<dbReference type="AlphaFoldDB" id="A0AAV3ZX37"/>
<feature type="domain" description="Doublecortin" evidence="2">
    <location>
        <begin position="37"/>
        <end position="123"/>
    </location>
</feature>
<protein>
    <submittedName>
        <fullName evidence="3">Serine/threonine-protein kinase dclk1</fullName>
    </submittedName>
</protein>
<dbReference type="GO" id="GO:0016301">
    <property type="term" value="F:kinase activity"/>
    <property type="evidence" value="ECO:0007669"/>
    <property type="project" value="UniProtKB-KW"/>
</dbReference>
<evidence type="ECO:0000256" key="1">
    <source>
        <dbReference type="SAM" id="MobiDB-lite"/>
    </source>
</evidence>
<keyword evidence="3" id="KW-0418">Kinase</keyword>
<name>A0AAV3ZX37_9GAST</name>
<reference evidence="3 4" key="1">
    <citation type="journal article" date="2021" name="Elife">
        <title>Chloroplast acquisition without the gene transfer in kleptoplastic sea slugs, Plakobranchus ocellatus.</title>
        <authorList>
            <person name="Maeda T."/>
            <person name="Takahashi S."/>
            <person name="Yoshida T."/>
            <person name="Shimamura S."/>
            <person name="Takaki Y."/>
            <person name="Nagai Y."/>
            <person name="Toyoda A."/>
            <person name="Suzuki Y."/>
            <person name="Arimoto A."/>
            <person name="Ishii H."/>
            <person name="Satoh N."/>
            <person name="Nishiyama T."/>
            <person name="Hasebe M."/>
            <person name="Maruyama T."/>
            <person name="Minagawa J."/>
            <person name="Obokata J."/>
            <person name="Shigenobu S."/>
        </authorList>
    </citation>
    <scope>NUCLEOTIDE SEQUENCE [LARGE SCALE GENOMIC DNA]</scope>
</reference>
<dbReference type="PANTHER" id="PTHR23004">
    <property type="entry name" value="DOUBLECORTIN DOMAIN CONTAINING 2"/>
    <property type="match status" value="1"/>
</dbReference>
<dbReference type="InterPro" id="IPR036572">
    <property type="entry name" value="Doublecortin_dom_sf"/>
</dbReference>
<dbReference type="GO" id="GO:0005815">
    <property type="term" value="C:microtubule organizing center"/>
    <property type="evidence" value="ECO:0007669"/>
    <property type="project" value="TreeGrafter"/>
</dbReference>
<comment type="caution">
    <text evidence="3">The sequence shown here is derived from an EMBL/GenBank/DDBJ whole genome shotgun (WGS) entry which is preliminary data.</text>
</comment>
<dbReference type="GO" id="GO:0005874">
    <property type="term" value="C:microtubule"/>
    <property type="evidence" value="ECO:0007669"/>
    <property type="project" value="TreeGrafter"/>
</dbReference>
<dbReference type="Proteomes" id="UP000735302">
    <property type="component" value="Unassembled WGS sequence"/>
</dbReference>
<dbReference type="PANTHER" id="PTHR23004:SF11">
    <property type="entry name" value="PROTEIN RPI-1"/>
    <property type="match status" value="1"/>
</dbReference>
<accession>A0AAV3ZX37</accession>
<dbReference type="GO" id="GO:0035556">
    <property type="term" value="P:intracellular signal transduction"/>
    <property type="evidence" value="ECO:0007669"/>
    <property type="project" value="InterPro"/>
</dbReference>
<dbReference type="Pfam" id="PF03607">
    <property type="entry name" value="DCX"/>
    <property type="match status" value="1"/>
</dbReference>
<organism evidence="3 4">
    <name type="scientific">Plakobranchus ocellatus</name>
    <dbReference type="NCBI Taxonomy" id="259542"/>
    <lineage>
        <taxon>Eukaryota</taxon>
        <taxon>Metazoa</taxon>
        <taxon>Spiralia</taxon>
        <taxon>Lophotrochozoa</taxon>
        <taxon>Mollusca</taxon>
        <taxon>Gastropoda</taxon>
        <taxon>Heterobranchia</taxon>
        <taxon>Euthyneura</taxon>
        <taxon>Panpulmonata</taxon>
        <taxon>Sacoglossa</taxon>
        <taxon>Placobranchoidea</taxon>
        <taxon>Plakobranchidae</taxon>
        <taxon>Plakobranchus</taxon>
    </lineage>
</organism>
<proteinExistence type="predicted"/>